<reference evidence="1 2" key="1">
    <citation type="submission" date="2018-08" db="EMBL/GenBank/DDBJ databases">
        <title>Chitinophagaceae sp. K23C18032701, a novel bacterium isolated from forest soil.</title>
        <authorList>
            <person name="Wang C."/>
        </authorList>
    </citation>
    <scope>NUCLEOTIDE SEQUENCE [LARGE SCALE GENOMIC DNA]</scope>
    <source>
        <strain evidence="1 2">K23C18032701</strain>
    </source>
</reference>
<gene>
    <name evidence="1" type="ORF">DXN05_19385</name>
</gene>
<evidence type="ECO:0000313" key="2">
    <source>
        <dbReference type="Proteomes" id="UP000261284"/>
    </source>
</evidence>
<dbReference type="EMBL" id="QTJU01000008">
    <property type="protein sequence ID" value="RFM26732.1"/>
    <property type="molecule type" value="Genomic_DNA"/>
</dbReference>
<keyword evidence="2" id="KW-1185">Reference proteome</keyword>
<protein>
    <submittedName>
        <fullName evidence="1">DUF4836 family protein</fullName>
    </submittedName>
</protein>
<sequence length="562" mass="59483">MKSLLRITGVTLVMVLVFASCKKSVPKQVRFIPKDASFVIGINPKNLNGKLAKSNISLDSLFKSALADNADANDVQKWDDLKNSGINFQSDVYAFVQIKGSIMSGSSTTLGAVAALDDATKFEAYIKKQKPGITVQKANGFSFATIQNSLAIGWSGDIVVLAGNPNTHSMLDTTANATAGAAQQQQVLADIFALKEEASVASIAEFRDLTATKADALLWTNSSNTLNTAIPMIAMTKASDLMKDSYGAGFVNFEDGKVAGEFKYYANKAFGDILKKYAGPTVDMGMVDQYPSANIDGFGVFSFNPQLITAIVQFIGLDATANSYLNSSMGFTLDDVTKAFKGDFAIIASDAGEKEVTSPYNPALTYKQSTVKYLFNARVGDKAAYTKVTAALAAKGVLVANAGGYTISPVPGIAASIDDKNVLVASDSALLLDYKAGKGKATLAADVKDKVKGSATAMYFDIAKIMTGFTPAPADTTKTAIHQLALKTFRDAYFASDNYDGKAMKSIFEMRTVNEKENSLASIVKFSAGSARLAKIEEKKANADALITAPVDTVAAPAVPAH</sequence>
<comment type="caution">
    <text evidence="1">The sequence shown here is derived from an EMBL/GenBank/DDBJ whole genome shotgun (WGS) entry which is preliminary data.</text>
</comment>
<organism evidence="1 2">
    <name type="scientific">Deminuibacter soli</name>
    <dbReference type="NCBI Taxonomy" id="2291815"/>
    <lineage>
        <taxon>Bacteria</taxon>
        <taxon>Pseudomonadati</taxon>
        <taxon>Bacteroidota</taxon>
        <taxon>Chitinophagia</taxon>
        <taxon>Chitinophagales</taxon>
        <taxon>Chitinophagaceae</taxon>
        <taxon>Deminuibacter</taxon>
    </lineage>
</organism>
<dbReference type="PROSITE" id="PS51257">
    <property type="entry name" value="PROKAR_LIPOPROTEIN"/>
    <property type="match status" value="1"/>
</dbReference>
<evidence type="ECO:0000313" key="1">
    <source>
        <dbReference type="EMBL" id="RFM26732.1"/>
    </source>
</evidence>
<dbReference type="AlphaFoldDB" id="A0A3E1NFT2"/>
<dbReference type="RefSeq" id="WP_116848936.1">
    <property type="nucleotide sequence ID" value="NZ_QTJU01000008.1"/>
</dbReference>
<proteinExistence type="predicted"/>
<accession>A0A3E1NFT2</accession>
<name>A0A3E1NFT2_9BACT</name>
<dbReference type="OrthoDB" id="609910at2"/>
<dbReference type="Proteomes" id="UP000261284">
    <property type="component" value="Unassembled WGS sequence"/>
</dbReference>